<protein>
    <submittedName>
        <fullName evidence="1">Restriction endonuclease subunit S</fullName>
        <ecNumber evidence="1">3.1.21.-</ecNumber>
    </submittedName>
</protein>
<keyword evidence="1" id="KW-0378">Hydrolase</keyword>
<organism evidence="1 2">
    <name type="scientific">Meishania litoralis</name>
    <dbReference type="NCBI Taxonomy" id="3434685"/>
    <lineage>
        <taxon>Bacteria</taxon>
        <taxon>Pseudomonadati</taxon>
        <taxon>Bacteroidota</taxon>
        <taxon>Flavobacteriia</taxon>
        <taxon>Flavobacteriales</taxon>
        <taxon>Flavobacteriaceae</taxon>
        <taxon>Meishania</taxon>
    </lineage>
</organism>
<gene>
    <name evidence="1" type="ORF">ACEZ3G_01625</name>
</gene>
<evidence type="ECO:0000313" key="2">
    <source>
        <dbReference type="Proteomes" id="UP001595191"/>
    </source>
</evidence>
<proteinExistence type="predicted"/>
<dbReference type="EC" id="3.1.21.-" evidence="1"/>
<keyword evidence="1" id="KW-0540">Nuclease</keyword>
<accession>A0ACC7LEX5</accession>
<reference evidence="1" key="1">
    <citation type="submission" date="2024-09" db="EMBL/GenBank/DDBJ databases">
        <authorList>
            <person name="Liu J."/>
        </authorList>
    </citation>
    <scope>NUCLEOTIDE SEQUENCE</scope>
    <source>
        <strain evidence="1">NBU2967</strain>
    </source>
</reference>
<name>A0ACC7LEX5_9FLAO</name>
<sequence>MQDGNVDWSTVPTCPKLDDFQKYELKYGDIVFARTGATTGKSYLIKSPPKAVFASYLIRVQTEIEKILPEFLYLFFQSDSYWKVVEAGISGSAQGGFNAKKLGNLQIPIPTLPEQKQIVALLDKAFAAIDQAQANIEKNIENAKELFQSKLNEIFSHPSTSSGQDGDGWEEKSLGEVCELNQGLAINAKTKHLLVEKSDLPLLRIKDLKNNTEEQYVSETGYPEKSKVNIGDLIYTRTGSLGLVFRNRQGILHNNSFKVEPIPELSKNYLFWWLQHEAFTNIIIGLASKAAQPDITHKLFKKQIINYPSFEEQERFYDIIENLNLELKNLEEHYNQKHANLEELKKSILQKAFSGELTKQLIMDNEELIMK</sequence>
<dbReference type="EMBL" id="JBHFPV010000001">
    <property type="protein sequence ID" value="MFH6602158.1"/>
    <property type="molecule type" value="Genomic_DNA"/>
</dbReference>
<evidence type="ECO:0000313" key="1">
    <source>
        <dbReference type="EMBL" id="MFH6602158.1"/>
    </source>
</evidence>
<comment type="caution">
    <text evidence="1">The sequence shown here is derived from an EMBL/GenBank/DDBJ whole genome shotgun (WGS) entry which is preliminary data.</text>
</comment>
<keyword evidence="1" id="KW-0255">Endonuclease</keyword>
<dbReference type="Proteomes" id="UP001595191">
    <property type="component" value="Unassembled WGS sequence"/>
</dbReference>
<keyword evidence="2" id="KW-1185">Reference proteome</keyword>